<evidence type="ECO:0000256" key="4">
    <source>
        <dbReference type="ARBA" id="ARBA00022881"/>
    </source>
</evidence>
<dbReference type="InterPro" id="IPR047296">
    <property type="entry name" value="GIY-YIG_UvrC_Cho"/>
</dbReference>
<dbReference type="GO" id="GO:0003677">
    <property type="term" value="F:DNA binding"/>
    <property type="evidence" value="ECO:0007669"/>
    <property type="project" value="UniProtKB-UniRule"/>
</dbReference>
<dbReference type="SUPFAM" id="SSF46600">
    <property type="entry name" value="C-terminal UvrC-binding domain of UvrB"/>
    <property type="match status" value="1"/>
</dbReference>
<comment type="subcellular location">
    <subcellularLocation>
        <location evidence="7">Cytoplasm</location>
    </subcellularLocation>
</comment>
<dbReference type="PROSITE" id="PS50165">
    <property type="entry name" value="UVRC"/>
    <property type="match status" value="1"/>
</dbReference>
<sequence>MKREDFDKISGSIPRTPGIYQFLNKSGTPIYIGKAKNLKSRLSSYFTIDQHRQFRTRMMVSHAREINWTVVESEADAFLLENTLIKRHLPRYNVMLKDGKSYSYICIKNERFPRVFFTRNIERDGSDYFGPYTSKWRANILLELIRDLFPLRTCNLNLSEENIKAGKYKICLEYQIGNCAGPCEGRETVESYDAKIAQIKNILRGNFGPVKKHLMEQIEFFAEQLNFEKAQELKEKMIAFEDYQAKSTVVNPRIENIDVFSVEIDEEFAFVNYIRVVRGAIINSHTEEVKLKVDLTEADILETFIPNLRDKFNSNAPEVLVSHQPGWVTEEVKITRPQRGDKKKLIDLSIKNIKFFKLHFYEQRAKFKKKPTHQDRILKTLQSDLNMDHLPRHIECFDNSTMQGSNTVASCVVFRNGKPAKSDYRHFNIKSIEGQDDFASMKEVVFRRYKRMINEGESLPDLIIIDGGKGQLSSAVESLRELGIKNQVTIIGIAKRLEEIYFPGDSIPVYINKKSESLRLIQHARNEAHRFAITFHRKKRSQRVHQTELTQIPGIGEKTSQKLLRAFKSVKNIRNAKSDELATIIGPALAKKVKKHFQKN</sequence>
<dbReference type="Gene3D" id="3.30.420.340">
    <property type="entry name" value="UvrC, RNAse H endonuclease domain"/>
    <property type="match status" value="1"/>
</dbReference>
<comment type="similarity">
    <text evidence="7">Belongs to the UvrC family.</text>
</comment>
<evidence type="ECO:0000313" key="10">
    <source>
        <dbReference type="EMBL" id="MBY5957895.1"/>
    </source>
</evidence>
<keyword evidence="6 7" id="KW-0742">SOS response</keyword>
<dbReference type="InterPro" id="IPR036876">
    <property type="entry name" value="UVR_dom_sf"/>
</dbReference>
<dbReference type="Pfam" id="PF08459">
    <property type="entry name" value="UvrC_RNaseH_dom"/>
    <property type="match status" value="1"/>
</dbReference>
<dbReference type="InterPro" id="IPR000305">
    <property type="entry name" value="GIY-YIG_endonuc"/>
</dbReference>
<dbReference type="AlphaFoldDB" id="A0A953HT74"/>
<reference evidence="10" key="1">
    <citation type="submission" date="2021-06" db="EMBL/GenBank/DDBJ databases">
        <title>44 bacteria genomes isolated from Dapeng, Shenzhen.</title>
        <authorList>
            <person name="Zheng W."/>
            <person name="Yu S."/>
            <person name="Huang Y."/>
        </authorList>
    </citation>
    <scope>NUCLEOTIDE SEQUENCE</scope>
    <source>
        <strain evidence="10">DP5N28-2</strain>
    </source>
</reference>
<dbReference type="Pfam" id="PF22920">
    <property type="entry name" value="UvrC_RNaseH"/>
    <property type="match status" value="1"/>
</dbReference>
<dbReference type="Gene3D" id="3.40.1440.10">
    <property type="entry name" value="GIY-YIG endonuclease"/>
    <property type="match status" value="1"/>
</dbReference>
<dbReference type="GO" id="GO:0005737">
    <property type="term" value="C:cytoplasm"/>
    <property type="evidence" value="ECO:0007669"/>
    <property type="project" value="UniProtKB-SubCell"/>
</dbReference>
<protein>
    <recommendedName>
        <fullName evidence="7">UvrABC system protein C</fullName>
        <shortName evidence="7">Protein UvrC</shortName>
    </recommendedName>
    <alternativeName>
        <fullName evidence="7">Excinuclease ABC subunit C</fullName>
    </alternativeName>
</protein>
<dbReference type="GO" id="GO:0009432">
    <property type="term" value="P:SOS response"/>
    <property type="evidence" value="ECO:0007669"/>
    <property type="project" value="UniProtKB-UniRule"/>
</dbReference>
<comment type="function">
    <text evidence="7">The UvrABC repair system catalyzes the recognition and processing of DNA lesions. UvrC both incises the 5' and 3' sides of the lesion. The N-terminal half is responsible for the 3' incision and the C-terminal half is responsible for the 5' incision.</text>
</comment>
<dbReference type="Proteomes" id="UP000753961">
    <property type="component" value="Unassembled WGS sequence"/>
</dbReference>
<dbReference type="HAMAP" id="MF_00203">
    <property type="entry name" value="UvrC"/>
    <property type="match status" value="1"/>
</dbReference>
<evidence type="ECO:0000313" key="11">
    <source>
        <dbReference type="Proteomes" id="UP000753961"/>
    </source>
</evidence>
<evidence type="ECO:0000256" key="3">
    <source>
        <dbReference type="ARBA" id="ARBA00022769"/>
    </source>
</evidence>
<name>A0A953HT74_9BACT</name>
<dbReference type="RefSeq" id="WP_222579415.1">
    <property type="nucleotide sequence ID" value="NZ_JAHVHU010000006.1"/>
</dbReference>
<evidence type="ECO:0000256" key="5">
    <source>
        <dbReference type="ARBA" id="ARBA00023204"/>
    </source>
</evidence>
<dbReference type="InterPro" id="IPR010994">
    <property type="entry name" value="RuvA_2-like"/>
</dbReference>
<dbReference type="Pfam" id="PF14520">
    <property type="entry name" value="HHH_5"/>
    <property type="match status" value="1"/>
</dbReference>
<dbReference type="InterPro" id="IPR050066">
    <property type="entry name" value="UvrABC_protein_C"/>
</dbReference>
<dbReference type="PANTHER" id="PTHR30562">
    <property type="entry name" value="UVRC/OXIDOREDUCTASE"/>
    <property type="match status" value="1"/>
</dbReference>
<evidence type="ECO:0000259" key="8">
    <source>
        <dbReference type="PROSITE" id="PS50164"/>
    </source>
</evidence>
<keyword evidence="3 7" id="KW-0228">DNA excision</keyword>
<keyword evidence="4 7" id="KW-0267">Excision nuclease</keyword>
<evidence type="ECO:0000256" key="2">
    <source>
        <dbReference type="ARBA" id="ARBA00022763"/>
    </source>
</evidence>
<dbReference type="InterPro" id="IPR004791">
    <property type="entry name" value="UvrC"/>
</dbReference>
<evidence type="ECO:0000256" key="6">
    <source>
        <dbReference type="ARBA" id="ARBA00023236"/>
    </source>
</evidence>
<dbReference type="SUPFAM" id="SSF82771">
    <property type="entry name" value="GIY-YIG endonuclease"/>
    <property type="match status" value="1"/>
</dbReference>
<keyword evidence="5 7" id="KW-0234">DNA repair</keyword>
<dbReference type="FunFam" id="3.30.420.340:FF:000001">
    <property type="entry name" value="UvrABC system protein C"/>
    <property type="match status" value="1"/>
</dbReference>
<keyword evidence="2 7" id="KW-0227">DNA damage</keyword>
<dbReference type="CDD" id="cd10434">
    <property type="entry name" value="GIY-YIG_UvrC_Cho"/>
    <property type="match status" value="1"/>
</dbReference>
<evidence type="ECO:0000256" key="7">
    <source>
        <dbReference type="HAMAP-Rule" id="MF_00203"/>
    </source>
</evidence>
<dbReference type="GO" id="GO:0006289">
    <property type="term" value="P:nucleotide-excision repair"/>
    <property type="evidence" value="ECO:0007669"/>
    <property type="project" value="UniProtKB-UniRule"/>
</dbReference>
<organism evidence="10 11">
    <name type="scientific">Membranihabitans marinus</name>
    <dbReference type="NCBI Taxonomy" id="1227546"/>
    <lineage>
        <taxon>Bacteria</taxon>
        <taxon>Pseudomonadati</taxon>
        <taxon>Bacteroidota</taxon>
        <taxon>Saprospiria</taxon>
        <taxon>Saprospirales</taxon>
        <taxon>Saprospiraceae</taxon>
        <taxon>Membranihabitans</taxon>
    </lineage>
</organism>
<feature type="domain" description="GIY-YIG" evidence="8">
    <location>
        <begin position="15"/>
        <end position="94"/>
    </location>
</feature>
<dbReference type="SMART" id="SM00465">
    <property type="entry name" value="GIYc"/>
    <property type="match status" value="1"/>
</dbReference>
<proteinExistence type="inferred from homology"/>
<comment type="subunit">
    <text evidence="7">Interacts with UvrB in an incision complex.</text>
</comment>
<dbReference type="InterPro" id="IPR038476">
    <property type="entry name" value="UvrC_RNase_H_dom_sf"/>
</dbReference>
<dbReference type="InterPro" id="IPR035901">
    <property type="entry name" value="GIY-YIG_endonuc_sf"/>
</dbReference>
<dbReference type="InterPro" id="IPR001162">
    <property type="entry name" value="UvrC_RNase_H_dom"/>
</dbReference>
<gene>
    <name evidence="7 10" type="primary">uvrC</name>
    <name evidence="10" type="ORF">KUV50_07125</name>
</gene>
<dbReference type="SUPFAM" id="SSF47781">
    <property type="entry name" value="RuvA domain 2-like"/>
    <property type="match status" value="1"/>
</dbReference>
<keyword evidence="11" id="KW-1185">Reference proteome</keyword>
<dbReference type="EMBL" id="JAHVHU010000006">
    <property type="protein sequence ID" value="MBY5957895.1"/>
    <property type="molecule type" value="Genomic_DNA"/>
</dbReference>
<dbReference type="PANTHER" id="PTHR30562:SF1">
    <property type="entry name" value="UVRABC SYSTEM PROTEIN C"/>
    <property type="match status" value="1"/>
</dbReference>
<dbReference type="FunFam" id="3.40.1440.10:FF:000001">
    <property type="entry name" value="UvrABC system protein C"/>
    <property type="match status" value="1"/>
</dbReference>
<evidence type="ECO:0000256" key="1">
    <source>
        <dbReference type="ARBA" id="ARBA00022490"/>
    </source>
</evidence>
<dbReference type="GO" id="GO:0009381">
    <property type="term" value="F:excinuclease ABC activity"/>
    <property type="evidence" value="ECO:0007669"/>
    <property type="project" value="UniProtKB-UniRule"/>
</dbReference>
<feature type="domain" description="UvrC family homology region profile" evidence="9">
    <location>
        <begin position="262"/>
        <end position="479"/>
    </location>
</feature>
<dbReference type="Pfam" id="PF01541">
    <property type="entry name" value="GIY-YIG"/>
    <property type="match status" value="1"/>
</dbReference>
<dbReference type="Gene3D" id="1.10.150.20">
    <property type="entry name" value="5' to 3' exonuclease, C-terminal subdomain"/>
    <property type="match status" value="1"/>
</dbReference>
<comment type="caution">
    <text evidence="10">The sequence shown here is derived from an EMBL/GenBank/DDBJ whole genome shotgun (WGS) entry which is preliminary data.</text>
</comment>
<dbReference type="PROSITE" id="PS50164">
    <property type="entry name" value="GIY_YIG"/>
    <property type="match status" value="1"/>
</dbReference>
<keyword evidence="1 7" id="KW-0963">Cytoplasm</keyword>
<dbReference type="GO" id="GO:0009380">
    <property type="term" value="C:excinuclease repair complex"/>
    <property type="evidence" value="ECO:0007669"/>
    <property type="project" value="InterPro"/>
</dbReference>
<evidence type="ECO:0000259" key="9">
    <source>
        <dbReference type="PROSITE" id="PS50165"/>
    </source>
</evidence>
<dbReference type="NCBIfam" id="TIGR00194">
    <property type="entry name" value="uvrC"/>
    <property type="match status" value="1"/>
</dbReference>
<accession>A0A953HT74</accession>